<evidence type="ECO:0000256" key="1">
    <source>
        <dbReference type="SAM" id="Phobius"/>
    </source>
</evidence>
<sequence>MDYKLCGRFDHLRLFYSDELGKSAGRDIHSLGSINSYCSNEVPKDKNCNTDIDKIKGAFLWLFEQSIIINIDSLSKDKSGAFIIYIMIWLSYMLKIKNVNTFKNINEFYKEHIKDNTHYTNNKKCGDDCNSILKNKLEYNNFNEFIEANEYLMNIDIKDISNFYAPIKLLCKMHTGCNAQKSNCTECLQIANEFVETYEKLYNDYNNNENKSYSKVLSILSNDYDNLKNKCNDVNFKDISSLRAIKTKENGVQSSEHSSEVTSSSSSVTNKLFIVLSIFGAIAFFLGIAYKVNNKELKNYFHYMYANINKKIVYFLTFYISIRYLDFGNEPKNNI</sequence>
<dbReference type="AlphaFoldDB" id="Q7RRS6"/>
<dbReference type="Proteomes" id="UP000008553">
    <property type="component" value="Unassembled WGS sequence"/>
</dbReference>
<dbReference type="InParanoid" id="Q7RRS6"/>
<dbReference type="PaxDb" id="73239-Q7RRS6"/>
<name>Q7RRS6_PLAYO</name>
<dbReference type="InterPro" id="IPR006477">
    <property type="entry name" value="Yir_bir_cir"/>
</dbReference>
<comment type="caution">
    <text evidence="2">The sequence shown here is derived from an EMBL/GenBank/DDBJ whole genome shotgun (WGS) entry which is preliminary data.</text>
</comment>
<keyword evidence="1" id="KW-1133">Transmembrane helix</keyword>
<reference evidence="2 3" key="1">
    <citation type="journal article" date="2002" name="Nature">
        <title>Genome sequence and comparative analysis of the model rodent malaria parasite Plasmodium yoelii yoelii.</title>
        <authorList>
            <person name="Carlton J.M."/>
            <person name="Angiuoli S.V."/>
            <person name="Suh B.B."/>
            <person name="Kooij T.W."/>
            <person name="Pertea M."/>
            <person name="Silva J.C."/>
            <person name="Ermolaeva M.D."/>
            <person name="Allen J.E."/>
            <person name="Selengut J.D."/>
            <person name="Koo H.L."/>
            <person name="Peterson J.D."/>
            <person name="Pop M."/>
            <person name="Kosack D.S."/>
            <person name="Shumway M.F."/>
            <person name="Bidwell S.L."/>
            <person name="Shallom S.J."/>
            <person name="van Aken S.E."/>
            <person name="Riedmuller S.B."/>
            <person name="Feldblyum T.V."/>
            <person name="Cho J.K."/>
            <person name="Quackenbush J."/>
            <person name="Sedegah M."/>
            <person name="Shoaibi A."/>
            <person name="Cummings L.M."/>
            <person name="Florens L."/>
            <person name="Yates J.R."/>
            <person name="Raine J.D."/>
            <person name="Sinden R.E."/>
            <person name="Harris M.A."/>
            <person name="Cunningham D.A."/>
            <person name="Preiser P.R."/>
            <person name="Bergman L.W."/>
            <person name="Vaidya A.B."/>
            <person name="van Lin L.H."/>
            <person name="Janse C.J."/>
            <person name="Waters A.P."/>
            <person name="Smith H.O."/>
            <person name="White O.R."/>
            <person name="Salzberg S.L."/>
            <person name="Venter J.C."/>
            <person name="Fraser C.M."/>
            <person name="Hoffman S.L."/>
            <person name="Gardner M.J."/>
            <person name="Carucci D.J."/>
        </authorList>
    </citation>
    <scope>NUCLEOTIDE SEQUENCE [LARGE SCALE GENOMIC DNA]</scope>
    <source>
        <strain evidence="2 3">17XNL</strain>
    </source>
</reference>
<accession>Q7RRS6</accession>
<keyword evidence="1" id="KW-0812">Transmembrane</keyword>
<protein>
    <submittedName>
        <fullName evidence="2">Yir2 protein</fullName>
    </submittedName>
</protein>
<gene>
    <name evidence="2" type="ORF">PY00642</name>
</gene>
<dbReference type="Pfam" id="PF06022">
    <property type="entry name" value="Cir_Bir_Yir"/>
    <property type="match status" value="1"/>
</dbReference>
<organism evidence="2 3">
    <name type="scientific">Plasmodium yoelii yoelii</name>
    <dbReference type="NCBI Taxonomy" id="73239"/>
    <lineage>
        <taxon>Eukaryota</taxon>
        <taxon>Sar</taxon>
        <taxon>Alveolata</taxon>
        <taxon>Apicomplexa</taxon>
        <taxon>Aconoidasida</taxon>
        <taxon>Haemosporida</taxon>
        <taxon>Plasmodiidae</taxon>
        <taxon>Plasmodium</taxon>
        <taxon>Plasmodium (Vinckeia)</taxon>
    </lineage>
</organism>
<evidence type="ECO:0000313" key="2">
    <source>
        <dbReference type="EMBL" id="EAA17528.1"/>
    </source>
</evidence>
<keyword evidence="3" id="KW-1185">Reference proteome</keyword>
<dbReference type="EMBL" id="AABL01000175">
    <property type="protein sequence ID" value="EAA17528.1"/>
    <property type="molecule type" value="Genomic_DNA"/>
</dbReference>
<feature type="transmembrane region" description="Helical" evidence="1">
    <location>
        <begin position="272"/>
        <end position="290"/>
    </location>
</feature>
<dbReference type="NCBIfam" id="TIGR01590">
    <property type="entry name" value="yir-bir-cir_Pla"/>
    <property type="match status" value="1"/>
</dbReference>
<keyword evidence="1" id="KW-0472">Membrane</keyword>
<proteinExistence type="predicted"/>
<evidence type="ECO:0000313" key="3">
    <source>
        <dbReference type="Proteomes" id="UP000008553"/>
    </source>
</evidence>